<accession>A0AAQ3WYX7</accession>
<protein>
    <recommendedName>
        <fullName evidence="2">K-box domain-containing protein</fullName>
    </recommendedName>
</protein>
<keyword evidence="4" id="KW-1185">Reference proteome</keyword>
<dbReference type="InterPro" id="IPR002487">
    <property type="entry name" value="TF_Kbox"/>
</dbReference>
<evidence type="ECO:0000256" key="1">
    <source>
        <dbReference type="SAM" id="Coils"/>
    </source>
</evidence>
<reference evidence="3 4" key="1">
    <citation type="submission" date="2024-02" db="EMBL/GenBank/DDBJ databases">
        <title>High-quality chromosome-scale genome assembly of Pensacola bahiagrass (Paspalum notatum Flugge var. saurae).</title>
        <authorList>
            <person name="Vega J.M."/>
            <person name="Podio M."/>
            <person name="Orjuela J."/>
            <person name="Siena L.A."/>
            <person name="Pessino S.C."/>
            <person name="Combes M.C."/>
            <person name="Mariac C."/>
            <person name="Albertini E."/>
            <person name="Pupilli F."/>
            <person name="Ortiz J.P.A."/>
            <person name="Leblanc O."/>
        </authorList>
    </citation>
    <scope>NUCLEOTIDE SEQUENCE [LARGE SCALE GENOMIC DNA]</scope>
    <source>
        <strain evidence="3">R1</strain>
        <tissue evidence="3">Leaf</tissue>
    </source>
</reference>
<dbReference type="GO" id="GO:0005634">
    <property type="term" value="C:nucleus"/>
    <property type="evidence" value="ECO:0007669"/>
    <property type="project" value="InterPro"/>
</dbReference>
<feature type="coiled-coil region" evidence="1">
    <location>
        <begin position="86"/>
        <end position="116"/>
    </location>
</feature>
<organism evidence="3 4">
    <name type="scientific">Paspalum notatum var. saurae</name>
    <dbReference type="NCBI Taxonomy" id="547442"/>
    <lineage>
        <taxon>Eukaryota</taxon>
        <taxon>Viridiplantae</taxon>
        <taxon>Streptophyta</taxon>
        <taxon>Embryophyta</taxon>
        <taxon>Tracheophyta</taxon>
        <taxon>Spermatophyta</taxon>
        <taxon>Magnoliopsida</taxon>
        <taxon>Liliopsida</taxon>
        <taxon>Poales</taxon>
        <taxon>Poaceae</taxon>
        <taxon>PACMAD clade</taxon>
        <taxon>Panicoideae</taxon>
        <taxon>Andropogonodae</taxon>
        <taxon>Paspaleae</taxon>
        <taxon>Paspalinae</taxon>
        <taxon>Paspalum</taxon>
    </lineage>
</organism>
<name>A0AAQ3WYX7_PASNO</name>
<dbReference type="Proteomes" id="UP001341281">
    <property type="component" value="Chromosome 05"/>
</dbReference>
<dbReference type="GO" id="GO:0003700">
    <property type="term" value="F:DNA-binding transcription factor activity"/>
    <property type="evidence" value="ECO:0007669"/>
    <property type="project" value="InterPro"/>
</dbReference>
<proteinExistence type="predicted"/>
<keyword evidence="1" id="KW-0175">Coiled coil</keyword>
<dbReference type="Pfam" id="PF01486">
    <property type="entry name" value="K-box"/>
    <property type="match status" value="1"/>
</dbReference>
<dbReference type="AlphaFoldDB" id="A0AAQ3WYX7"/>
<sequence length="168" mass="18965">MEEGGNTLDRYLNHMEGTRANEKVDEAGVEELRELEAQLEKSLSSIRQRKARLFLFFSSCIAYCSTDVCSCCFVIMCIIRRSVDDAEQQKKLMDQIQELRDKEQKLSKENEVLRGQWKALRPALLELNAAAAAGEEAAEDNGRVRVEEVETDLAIGIGRSRPVRSLEG</sequence>
<evidence type="ECO:0000313" key="3">
    <source>
        <dbReference type="EMBL" id="WVZ78266.1"/>
    </source>
</evidence>
<feature type="domain" description="K-box" evidence="2">
    <location>
        <begin position="8"/>
        <end position="54"/>
    </location>
</feature>
<evidence type="ECO:0000313" key="4">
    <source>
        <dbReference type="Proteomes" id="UP001341281"/>
    </source>
</evidence>
<evidence type="ECO:0000259" key="2">
    <source>
        <dbReference type="Pfam" id="PF01486"/>
    </source>
</evidence>
<dbReference type="EMBL" id="CP144749">
    <property type="protein sequence ID" value="WVZ78266.1"/>
    <property type="molecule type" value="Genomic_DNA"/>
</dbReference>
<gene>
    <name evidence="3" type="ORF">U9M48_026007</name>
</gene>